<dbReference type="AlphaFoldDB" id="A0AA41Q329"/>
<dbReference type="InterPro" id="IPR042095">
    <property type="entry name" value="SUMF_sf"/>
</dbReference>
<gene>
    <name evidence="1" type="ORF">LZ495_25905</name>
</gene>
<evidence type="ECO:0000313" key="2">
    <source>
        <dbReference type="Proteomes" id="UP001165378"/>
    </source>
</evidence>
<protein>
    <recommendedName>
        <fullName evidence="3">Sulfatase-modifying factor enzyme domain-containing protein</fullName>
    </recommendedName>
</protein>
<dbReference type="Gene3D" id="3.90.1580.10">
    <property type="entry name" value="paralog of FGE (formylglycine-generating enzyme)"/>
    <property type="match status" value="1"/>
</dbReference>
<organism evidence="1 2">
    <name type="scientific">Yinghuangia soli</name>
    <dbReference type="NCBI Taxonomy" id="2908204"/>
    <lineage>
        <taxon>Bacteria</taxon>
        <taxon>Bacillati</taxon>
        <taxon>Actinomycetota</taxon>
        <taxon>Actinomycetes</taxon>
        <taxon>Kitasatosporales</taxon>
        <taxon>Streptomycetaceae</taxon>
        <taxon>Yinghuangia</taxon>
    </lineage>
</organism>
<dbReference type="RefSeq" id="WP_235055294.1">
    <property type="nucleotide sequence ID" value="NZ_JAKFHA010000017.1"/>
</dbReference>
<reference evidence="1" key="1">
    <citation type="submission" date="2022-01" db="EMBL/GenBank/DDBJ databases">
        <title>Genome-Based Taxonomic Classification of the Phylum Actinobacteria.</title>
        <authorList>
            <person name="Gao Y."/>
        </authorList>
    </citation>
    <scope>NUCLEOTIDE SEQUENCE</scope>
    <source>
        <strain evidence="1">KLBMP 8922</strain>
    </source>
</reference>
<evidence type="ECO:0008006" key="3">
    <source>
        <dbReference type="Google" id="ProtNLM"/>
    </source>
</evidence>
<comment type="caution">
    <text evidence="1">The sequence shown here is derived from an EMBL/GenBank/DDBJ whole genome shotgun (WGS) entry which is preliminary data.</text>
</comment>
<accession>A0AA41Q329</accession>
<dbReference type="Proteomes" id="UP001165378">
    <property type="component" value="Unassembled WGS sequence"/>
</dbReference>
<name>A0AA41Q329_9ACTN</name>
<dbReference type="EMBL" id="JAKFHA010000017">
    <property type="protein sequence ID" value="MCF2530635.1"/>
    <property type="molecule type" value="Genomic_DNA"/>
</dbReference>
<evidence type="ECO:0000313" key="1">
    <source>
        <dbReference type="EMBL" id="MCF2530635.1"/>
    </source>
</evidence>
<sequence length="293" mass="30195">MPTVMTAGSWAALDADGAAAAARAIAAGLPGVGFAGVEDGPVVDGRVWQRAYFACAGRRYALVPGGRVRLGFDVDRFVPTAGQAASYAQSAAEYGMRGDLHEYLRGMGGSAGAVLSPPRAAVLPTLLVAVDPVELGELVDWDDEDEDAGDDDGDVGAAEVRAAEAALAEVGARLATPDEWEYACGAGVGTLFRWGGEYPGETDPYTTADGPQQAPNRFGLRIAYDPYVSELTSEPGTMTGGDGGEATCGGYGAFLAWLPLASAYRSTPAEDVLADYLGEAWVRPVIDVAPAPA</sequence>
<keyword evidence="2" id="KW-1185">Reference proteome</keyword>
<dbReference type="InterPro" id="IPR016187">
    <property type="entry name" value="CTDL_fold"/>
</dbReference>
<proteinExistence type="predicted"/>
<dbReference type="SUPFAM" id="SSF56436">
    <property type="entry name" value="C-type lectin-like"/>
    <property type="match status" value="1"/>
</dbReference>